<reference evidence="1 2" key="1">
    <citation type="journal article" date="2019" name="Nat. Plants">
        <title>Genome sequencing of Musa balbisiana reveals subgenome evolution and function divergence in polyploid bananas.</title>
        <authorList>
            <person name="Yao X."/>
        </authorList>
    </citation>
    <scope>NUCLEOTIDE SEQUENCE [LARGE SCALE GENOMIC DNA]</scope>
    <source>
        <strain evidence="2">cv. DH-PKW</strain>
        <tissue evidence="1">Leaves</tissue>
    </source>
</reference>
<protein>
    <submittedName>
        <fullName evidence="1">Uncharacterized protein</fullName>
    </submittedName>
</protein>
<dbReference type="Proteomes" id="UP000317650">
    <property type="component" value="Chromosome 2"/>
</dbReference>
<comment type="caution">
    <text evidence="1">The sequence shown here is derived from an EMBL/GenBank/DDBJ whole genome shotgun (WGS) entry which is preliminary data.</text>
</comment>
<sequence length="84" mass="9615">MMMRTDDQGIVPQHNQSTIKMGITLRSSCKQIPEDSTRHKFTGEASMETIAMMKTWEKVSCAHDEDYSFPAMSISSHRKPIPRQ</sequence>
<accession>A0A4S8ICJ1</accession>
<name>A0A4S8ICJ1_MUSBA</name>
<evidence type="ECO:0000313" key="1">
    <source>
        <dbReference type="EMBL" id="THU45791.1"/>
    </source>
</evidence>
<dbReference type="EMBL" id="PYDT01000011">
    <property type="protein sequence ID" value="THU45791.1"/>
    <property type="molecule type" value="Genomic_DNA"/>
</dbReference>
<gene>
    <name evidence="1" type="ORF">C4D60_Mb02t21710</name>
</gene>
<keyword evidence="2" id="KW-1185">Reference proteome</keyword>
<evidence type="ECO:0000313" key="2">
    <source>
        <dbReference type="Proteomes" id="UP000317650"/>
    </source>
</evidence>
<dbReference type="AlphaFoldDB" id="A0A4S8ICJ1"/>
<organism evidence="1 2">
    <name type="scientific">Musa balbisiana</name>
    <name type="common">Banana</name>
    <dbReference type="NCBI Taxonomy" id="52838"/>
    <lineage>
        <taxon>Eukaryota</taxon>
        <taxon>Viridiplantae</taxon>
        <taxon>Streptophyta</taxon>
        <taxon>Embryophyta</taxon>
        <taxon>Tracheophyta</taxon>
        <taxon>Spermatophyta</taxon>
        <taxon>Magnoliopsida</taxon>
        <taxon>Liliopsida</taxon>
        <taxon>Zingiberales</taxon>
        <taxon>Musaceae</taxon>
        <taxon>Musa</taxon>
    </lineage>
</organism>
<proteinExistence type="predicted"/>